<dbReference type="NCBIfam" id="TIGR01687">
    <property type="entry name" value="moaD_arch"/>
    <property type="match status" value="1"/>
</dbReference>
<evidence type="ECO:0000313" key="2">
    <source>
        <dbReference type="Proteomes" id="UP000033038"/>
    </source>
</evidence>
<dbReference type="GeneID" id="24821920"/>
<dbReference type="RefSeq" id="WP_011305530.1">
    <property type="nucleotide sequence ID" value="NZ_CP009526.1"/>
</dbReference>
<reference evidence="1 2" key="1">
    <citation type="submission" date="2014-07" db="EMBL/GenBank/DDBJ databases">
        <title>Methanogenic archaea and the global carbon cycle.</title>
        <authorList>
            <person name="Henriksen J.R."/>
            <person name="Luke J."/>
            <person name="Reinhart S."/>
            <person name="Benedict M.N."/>
            <person name="Youngblut N.D."/>
            <person name="Metcalf M.E."/>
            <person name="Whitaker R.J."/>
            <person name="Metcalf W.W."/>
        </authorList>
    </citation>
    <scope>NUCLEOTIDE SEQUENCE [LARGE SCALE GENOMIC DNA]</scope>
    <source>
        <strain evidence="1 2">Wiesmoor</strain>
    </source>
</reference>
<dbReference type="InterPro" id="IPR054834">
    <property type="entry name" value="SAMP1_3"/>
</dbReference>
<dbReference type="KEGG" id="mbw:MSBRW_0508"/>
<dbReference type="InterPro" id="IPR052045">
    <property type="entry name" value="Sulfur_Carrier/Prot_Modifier"/>
</dbReference>
<dbReference type="EMBL" id="CP009526">
    <property type="protein sequence ID" value="AKB49761.1"/>
    <property type="molecule type" value="Genomic_DNA"/>
</dbReference>
<evidence type="ECO:0000313" key="1">
    <source>
        <dbReference type="EMBL" id="AKB49761.1"/>
    </source>
</evidence>
<dbReference type="CDD" id="cd17505">
    <property type="entry name" value="Ubl_SAMP1_like"/>
    <property type="match status" value="1"/>
</dbReference>
<dbReference type="HOGENOM" id="CLU_114601_1_2_2"/>
<dbReference type="AlphaFoldDB" id="A0A0E3LKM1"/>
<dbReference type="PANTHER" id="PTHR38031">
    <property type="entry name" value="SULFUR CARRIER PROTEIN SLR0821-RELATED"/>
    <property type="match status" value="1"/>
</dbReference>
<protein>
    <submittedName>
        <fullName evidence="1">Molybdopterin converting factor small subunit</fullName>
    </submittedName>
</protein>
<proteinExistence type="predicted"/>
<dbReference type="PATRIC" id="fig|1434109.4.peg.611"/>
<dbReference type="Gene3D" id="3.10.20.30">
    <property type="match status" value="1"/>
</dbReference>
<dbReference type="InterPro" id="IPR003749">
    <property type="entry name" value="ThiS/MoaD-like"/>
</dbReference>
<dbReference type="InterPro" id="IPR016155">
    <property type="entry name" value="Mopterin_synth/thiamin_S_b"/>
</dbReference>
<dbReference type="PANTHER" id="PTHR38031:SF1">
    <property type="entry name" value="SULFUR CARRIER PROTEIN CYSO"/>
    <property type="match status" value="1"/>
</dbReference>
<dbReference type="InterPro" id="IPR010038">
    <property type="entry name" value="MoaD_arc-typ"/>
</dbReference>
<dbReference type="InterPro" id="IPR012675">
    <property type="entry name" value="Beta-grasp_dom_sf"/>
</dbReference>
<dbReference type="SUPFAM" id="SSF54285">
    <property type="entry name" value="MoaD/ThiS"/>
    <property type="match status" value="1"/>
</dbReference>
<sequence>MAEVKVKLFANLREKAGTSELQLSGEKVIDVLLALTGKYPELKNLIFEEPEGESEAPVMCGSINVLINGNNVRHFDGLDTLLSDADELAVLPPVSGG</sequence>
<organism evidence="1 2">
    <name type="scientific">Methanosarcina barkeri str. Wiesmoor</name>
    <dbReference type="NCBI Taxonomy" id="1434109"/>
    <lineage>
        <taxon>Archaea</taxon>
        <taxon>Methanobacteriati</taxon>
        <taxon>Methanobacteriota</taxon>
        <taxon>Stenosarchaea group</taxon>
        <taxon>Methanomicrobia</taxon>
        <taxon>Methanosarcinales</taxon>
        <taxon>Methanosarcinaceae</taxon>
        <taxon>Methanosarcina</taxon>
    </lineage>
</organism>
<dbReference type="Proteomes" id="UP000033038">
    <property type="component" value="Chromosome"/>
</dbReference>
<dbReference type="NCBIfam" id="NF041918">
    <property type="entry name" value="SAMP1"/>
    <property type="match status" value="1"/>
</dbReference>
<dbReference type="Pfam" id="PF02597">
    <property type="entry name" value="ThiS"/>
    <property type="match status" value="1"/>
</dbReference>
<accession>A0A0E3LKM1</accession>
<gene>
    <name evidence="1" type="ORF">MSBRW_0508</name>
</gene>
<name>A0A0E3LKM1_METBA</name>